<evidence type="ECO:0000313" key="3">
    <source>
        <dbReference type="EMBL" id="CAF1637207.1"/>
    </source>
</evidence>
<gene>
    <name evidence="2" type="ORF">EDS130_LOCUS36259</name>
    <name evidence="3" type="ORF">XAT740_LOCUS52676</name>
</gene>
<evidence type="ECO:0000256" key="1">
    <source>
        <dbReference type="SAM" id="MobiDB-lite"/>
    </source>
</evidence>
<dbReference type="Proteomes" id="UP000663828">
    <property type="component" value="Unassembled WGS sequence"/>
</dbReference>
<dbReference type="Proteomes" id="UP000663852">
    <property type="component" value="Unassembled WGS sequence"/>
</dbReference>
<feature type="region of interest" description="Disordered" evidence="1">
    <location>
        <begin position="69"/>
        <end position="89"/>
    </location>
</feature>
<dbReference type="EMBL" id="CAJNOJ010000333">
    <property type="protein sequence ID" value="CAF1404569.1"/>
    <property type="molecule type" value="Genomic_DNA"/>
</dbReference>
<evidence type="ECO:0000313" key="4">
    <source>
        <dbReference type="Proteomes" id="UP000663828"/>
    </source>
</evidence>
<proteinExistence type="predicted"/>
<dbReference type="OrthoDB" id="10007567at2759"/>
<reference evidence="3" key="1">
    <citation type="submission" date="2021-02" db="EMBL/GenBank/DDBJ databases">
        <authorList>
            <person name="Nowell W R."/>
        </authorList>
    </citation>
    <scope>NUCLEOTIDE SEQUENCE</scope>
</reference>
<comment type="caution">
    <text evidence="3">The sequence shown here is derived from an EMBL/GenBank/DDBJ whole genome shotgun (WGS) entry which is preliminary data.</text>
</comment>
<organism evidence="3 4">
    <name type="scientific">Adineta ricciae</name>
    <name type="common">Rotifer</name>
    <dbReference type="NCBI Taxonomy" id="249248"/>
    <lineage>
        <taxon>Eukaryota</taxon>
        <taxon>Metazoa</taxon>
        <taxon>Spiralia</taxon>
        <taxon>Gnathifera</taxon>
        <taxon>Rotifera</taxon>
        <taxon>Eurotatoria</taxon>
        <taxon>Bdelloidea</taxon>
        <taxon>Adinetida</taxon>
        <taxon>Adinetidae</taxon>
        <taxon>Adineta</taxon>
    </lineage>
</organism>
<dbReference type="AlphaFoldDB" id="A0A816DEF8"/>
<keyword evidence="4" id="KW-1185">Reference proteome</keyword>
<dbReference type="EMBL" id="CAJNOR010008758">
    <property type="protein sequence ID" value="CAF1637207.1"/>
    <property type="molecule type" value="Genomic_DNA"/>
</dbReference>
<protein>
    <submittedName>
        <fullName evidence="3">Uncharacterized protein</fullName>
    </submittedName>
</protein>
<evidence type="ECO:0000313" key="2">
    <source>
        <dbReference type="EMBL" id="CAF1404569.1"/>
    </source>
</evidence>
<accession>A0A816DEF8</accession>
<sequence length="217" mass="25554">MSRRKGKKQVETLAWITDDEAEFWTSITPNRKIAEHEKMKKYASDNDLPDGDHFRFDRSLRAKKQQENLLEKENQRHSSNNFNLKKKSLDQVKEINEENQHPIDKPTTEREKNDKFFSRLIKELKGSSIDNEENVQLNQQNSFEDYQQISTNDVIVNQNQQQSTSSNEENETNLLFGQFHSFIDEITEESFVITGSLDEDTLFNRRSRRAKGFSAFK</sequence>
<name>A0A816DEF8_ADIRI</name>